<evidence type="ECO:0000259" key="12">
    <source>
        <dbReference type="Pfam" id="PF03007"/>
    </source>
</evidence>
<evidence type="ECO:0000256" key="5">
    <source>
        <dbReference type="ARBA" id="ARBA00022516"/>
    </source>
</evidence>
<feature type="domain" description="O-acyltransferase WSD1 C-terminal" evidence="13">
    <location>
        <begin position="314"/>
        <end position="464"/>
    </location>
</feature>
<name>A0ABM7RQN4_9PSED</name>
<comment type="pathway">
    <text evidence="2">Lipid metabolism.</text>
</comment>
<dbReference type="Pfam" id="PF03007">
    <property type="entry name" value="WS_DGAT_cat"/>
    <property type="match status" value="1"/>
</dbReference>
<evidence type="ECO:0000256" key="1">
    <source>
        <dbReference type="ARBA" id="ARBA00004771"/>
    </source>
</evidence>
<evidence type="ECO:0000256" key="10">
    <source>
        <dbReference type="ARBA" id="ARBA00048109"/>
    </source>
</evidence>
<proteinExistence type="inferred from homology"/>
<dbReference type="Proteomes" id="UP000218595">
    <property type="component" value="Chromosome"/>
</dbReference>
<evidence type="ECO:0000256" key="9">
    <source>
        <dbReference type="ARBA" id="ARBA00023315"/>
    </source>
</evidence>
<keyword evidence="5" id="KW-0444">Lipid biosynthesis</keyword>
<evidence type="ECO:0000256" key="2">
    <source>
        <dbReference type="ARBA" id="ARBA00005189"/>
    </source>
</evidence>
<evidence type="ECO:0000256" key="11">
    <source>
        <dbReference type="SAM" id="MobiDB-lite"/>
    </source>
</evidence>
<reference evidence="14 15" key="1">
    <citation type="submission" date="2016-04" db="EMBL/GenBank/DDBJ databases">
        <title>Complete genome sequence of Pseudomonas sp. LAB-08 isolated from TCE contaminated aquifer soil.</title>
        <authorList>
            <person name="Dohra H."/>
            <person name="Suzuki K."/>
            <person name="Fatma A."/>
            <person name="Inuzuka Y."/>
            <person name="Honjo M."/>
            <person name="Tashiro Y."/>
            <person name="Futamata H."/>
        </authorList>
    </citation>
    <scope>NUCLEOTIDE SEQUENCE [LARGE SCALE GENOMIC DNA]</scope>
    <source>
        <strain evidence="14 15">LAB-08</strain>
    </source>
</reference>
<dbReference type="EMBL" id="AP017423">
    <property type="protein sequence ID" value="BCX67990.1"/>
    <property type="molecule type" value="Genomic_DNA"/>
</dbReference>
<keyword evidence="15" id="KW-1185">Reference proteome</keyword>
<gene>
    <name evidence="14" type="ORF">LAB08_R26290</name>
</gene>
<dbReference type="InterPro" id="IPR004255">
    <property type="entry name" value="O-acyltransferase_WSD1_N"/>
</dbReference>
<dbReference type="Pfam" id="PF06974">
    <property type="entry name" value="WS_DGAT_C"/>
    <property type="match status" value="1"/>
</dbReference>
<keyword evidence="6" id="KW-0808">Transferase</keyword>
<evidence type="ECO:0000256" key="7">
    <source>
        <dbReference type="ARBA" id="ARBA00022798"/>
    </source>
</evidence>
<evidence type="ECO:0000313" key="15">
    <source>
        <dbReference type="Proteomes" id="UP000218595"/>
    </source>
</evidence>
<dbReference type="PANTHER" id="PTHR31650">
    <property type="entry name" value="O-ACYLTRANSFERASE (WSD1-LIKE) FAMILY PROTEIN"/>
    <property type="match status" value="1"/>
</dbReference>
<evidence type="ECO:0000259" key="13">
    <source>
        <dbReference type="Pfam" id="PF06974"/>
    </source>
</evidence>
<protein>
    <recommendedName>
        <fullName evidence="4">diacylglycerol O-acyltransferase</fullName>
        <ecNumber evidence="4">2.3.1.20</ecNumber>
    </recommendedName>
</protein>
<comment type="catalytic activity">
    <reaction evidence="10">
        <text>an acyl-CoA + a 1,2-diacyl-sn-glycerol = a triacyl-sn-glycerol + CoA</text>
        <dbReference type="Rhea" id="RHEA:10868"/>
        <dbReference type="ChEBI" id="CHEBI:17815"/>
        <dbReference type="ChEBI" id="CHEBI:57287"/>
        <dbReference type="ChEBI" id="CHEBI:58342"/>
        <dbReference type="ChEBI" id="CHEBI:64615"/>
        <dbReference type="EC" id="2.3.1.20"/>
    </reaction>
</comment>
<keyword evidence="9" id="KW-0012">Acyltransferase</keyword>
<comment type="pathway">
    <text evidence="1">Glycerolipid metabolism; triacylglycerol biosynthesis.</text>
</comment>
<keyword evidence="7" id="KW-0319">Glycerol metabolism</keyword>
<dbReference type="InterPro" id="IPR045034">
    <property type="entry name" value="O-acyltransferase_WSD1-like"/>
</dbReference>
<evidence type="ECO:0000256" key="4">
    <source>
        <dbReference type="ARBA" id="ARBA00013244"/>
    </source>
</evidence>
<evidence type="ECO:0000256" key="8">
    <source>
        <dbReference type="ARBA" id="ARBA00023098"/>
    </source>
</evidence>
<dbReference type="PANTHER" id="PTHR31650:SF1">
    <property type="entry name" value="WAX ESTER SYNTHASE_DIACYLGLYCEROL ACYLTRANSFERASE 4-RELATED"/>
    <property type="match status" value="1"/>
</dbReference>
<comment type="similarity">
    <text evidence="3">Belongs to the long-chain O-acyltransferase family.</text>
</comment>
<evidence type="ECO:0000256" key="6">
    <source>
        <dbReference type="ARBA" id="ARBA00022679"/>
    </source>
</evidence>
<dbReference type="RefSeq" id="WP_096511788.1">
    <property type="nucleotide sequence ID" value="NZ_AP017423.2"/>
</dbReference>
<feature type="region of interest" description="Disordered" evidence="11">
    <location>
        <begin position="469"/>
        <end position="502"/>
    </location>
</feature>
<dbReference type="EC" id="2.3.1.20" evidence="4"/>
<feature type="domain" description="O-acyltransferase WSD1-like N-terminal" evidence="12">
    <location>
        <begin position="4"/>
        <end position="272"/>
    </location>
</feature>
<evidence type="ECO:0000313" key="14">
    <source>
        <dbReference type="EMBL" id="BCX67990.1"/>
    </source>
</evidence>
<accession>A0ABM7RQN4</accession>
<dbReference type="NCBIfam" id="TIGR02946">
    <property type="entry name" value="acyl_WS_DGAT"/>
    <property type="match status" value="1"/>
</dbReference>
<organism evidence="14 15">
    <name type="scientific">Pseudomonas izuensis</name>
    <dbReference type="NCBI Taxonomy" id="2684212"/>
    <lineage>
        <taxon>Bacteria</taxon>
        <taxon>Pseudomonadati</taxon>
        <taxon>Pseudomonadota</taxon>
        <taxon>Gammaproteobacteria</taxon>
        <taxon>Pseudomonadales</taxon>
        <taxon>Pseudomonadaceae</taxon>
        <taxon>Pseudomonas</taxon>
    </lineage>
</organism>
<dbReference type="InterPro" id="IPR014292">
    <property type="entry name" value="Acyl_transf_WS/DGAT"/>
</dbReference>
<evidence type="ECO:0000256" key="3">
    <source>
        <dbReference type="ARBA" id="ARBA00009587"/>
    </source>
</evidence>
<sequence length="502" mass="55907">MKQLTPLDAQFFYSDAPHQPMVIGSLWICDQRSAPNGLVRHKDIIGYFSSRLSSTSLFRRRLQHAPFRLDDPYWVEDKSFDLEYHIRHVGLPQPGDWRQLCIFTARAMSRTLDMERAPWELTIIEGLNNIEGVPPGSFALLLRFHHSYIDGKAGIEINNLLMSDQPEFDENTYRQPFGERMPSRAQMWARTVPRLATQPLRSLRASVGMSKASLRLIRRMRGEDRPTQKRIPTTLFNTQVSPHRTFGGLSWKISELKQVRRCAEGATLNDVIIAIIGGGLRLYLQRREALPDTESLVALCPVAMPPDQDQRQTGNLLSGMLIGVGTDIEDPVERLQAILERTRSGTGLAREVVHELIVGAGDLVPAPMRMLGGWMGTQLRYTGKYHLANTLITNVPGPTGGTDRKYVAGAELLALYPIPPVFDGMALCHGITSLYGELILGVVSDRNVLPDMDVYIDCIQQSTEQYLALGRQSAQSPAPKAGPQSPRKRAPAATPGTEEPSP</sequence>
<dbReference type="InterPro" id="IPR009721">
    <property type="entry name" value="O-acyltransferase_WSD1_C"/>
</dbReference>
<keyword evidence="8" id="KW-0443">Lipid metabolism</keyword>